<evidence type="ECO:0000256" key="1">
    <source>
        <dbReference type="ARBA" id="ARBA00004240"/>
    </source>
</evidence>
<evidence type="ECO:0000256" key="2">
    <source>
        <dbReference type="ARBA" id="ARBA00005927"/>
    </source>
</evidence>
<comment type="caution">
    <text evidence="10">The sequence shown here is derived from an EMBL/GenBank/DDBJ whole genome shotgun (WGS) entry which is preliminary data.</text>
</comment>
<evidence type="ECO:0000256" key="7">
    <source>
        <dbReference type="SAM" id="MobiDB-lite"/>
    </source>
</evidence>
<dbReference type="Pfam" id="PF12931">
    <property type="entry name" value="TPR_Sec16"/>
    <property type="match status" value="1"/>
</dbReference>
<dbReference type="Gene3D" id="1.25.40.1030">
    <property type="match status" value="1"/>
</dbReference>
<proteinExistence type="inferred from homology"/>
<evidence type="ECO:0000256" key="5">
    <source>
        <dbReference type="ARBA" id="ARBA00022892"/>
    </source>
</evidence>
<dbReference type="GO" id="GO:0070973">
    <property type="term" value="P:protein localization to endoplasmic reticulum exit site"/>
    <property type="evidence" value="ECO:0007669"/>
    <property type="project" value="TreeGrafter"/>
</dbReference>
<sequence>MAMVGSLALHTDNDQEDSDFFDQLANEFGDGDLVRLQSGLQQEEKERIDDSFSKLILGEEDCTPAPLTATSTHALVSASVAEDIDDNNSDGHDFWLKENDIEETAVKSESSNLAEAVLGTTSHPLVESSEVDAPLAAADGIHSSIYLHAEHNDRIETESLIVESQSPSLIENPTVVGAPAETVEHRLEPSGWKDVCPSESGTAELSFDFPSCILTAELDSTPVGNNESKEGPPLIRGMNGSGSFCEEVSYVANDHLQFEASTVNPLEASPVCTSVEPGLDGDTLEDSSQEITDQIGGYPVEPSIDLSADSERIHFPANATAEHVDEKAFWNQPGVFDYGISEHDNSSSANVPCFNEVPYTLESKQSGISAAMAEAQPQQEAHQSWENMYPGWRFDYVANEWKLIEGWSTVQEQHLVREEEDVSFSQPSPSTGLVSMPLSSFWQNAEQEHRQTLASDESFPPATSYDQQFAAGNPSHEQQANWEQQYPGWYYDPQSQQWYQIADSQSWASSQHPKVDASQGEGLVQNAQSSRGGWIDQQVQPQYQSEVNQSIYTLETSHSLYGSGGGADTRTLTRGMSFNSWAEPPTGGSLYGQQGMDNTQQHMDITQEAGSVNSWTGFQGADRTVPNHTYQAVPDPINQSYQDFTQADKPSFFGNSQVLFQSYPDSTAGVGGERSSAGRPSHALVAFGFGGKLVTMKAPQFRTAEPLILHDLNRLVSSTEHPSDVSTYFSSLNRHGLSGPLHGATSKDVLKWVDERIENCGKEDCQGMSSESVHLLWGVLKIACQNYGKLRSVAGSAGIKSQTEEGPEVALGRLLAAAKSHSHWNQGLATSTDLLHSVPTGHQLQAAVNEVRSMLMDGKMKEALQFAQQGQLWGLALVLAWQLGEKVYADTVLQMAQQQFSPGSPMRTLLLLFAGQASELFKAQSLPLSVGTYGPIFSAASNAQDSAGGMLRDWLGNLSIIAANPTKGDEQVITHLGDSLWKDQGEVAGAHTCYLVADTTFESFSKEARLCLVGADHFKFQRTFATPQAIQRTELYEYAKTLGNPQYVLFPFQPFKLLYAHMLAEAGRITEASRYCQMVIKNLKSGRGSEIEFCKQSAIGLEERLRLHSQGGYSLNFSTGKLVGKVMGTIDSTIHKIIGGPPSLPQQPSPAFGNSQDWYANDKNAGSSTKAAPMIPSASNNNLFSGNSQVDVPTRSVSEPNLIRSSSQDPNATSSETSSATPSQLKSAGSNGGGGYLGRFGSQIFAKAMGLVRHNKEAKLGDENKFYYDEKLKRWVEAGAEQSTQEAVLAPPPIMASFNSSSGSPSDAKSGGDSQGRSASVSSSADLPPIPPSVNQFSARGRLHGVRSRYVDTFNKGNVQVAAKSSQSPLVPGAAGGWGVASSPSQFFAPVSVTAVTNGSADMLANGHKNDGSPEFLKPASDHTKGGYAQVENEPLLPKNLNTSFMDVPVIQKHSSTGNMALLTDNELTPVKSDTPYLANMARAVSWSGDSPTPFHQCNLSNGYESGQMQAVAAESMLSGSLQGAAFGEMQEVEL</sequence>
<evidence type="ECO:0000256" key="6">
    <source>
        <dbReference type="RuleBase" id="RU364101"/>
    </source>
</evidence>
<keyword evidence="4 6" id="KW-0256">Endoplasmic reticulum</keyword>
<feature type="region of interest" description="Disordered" evidence="7">
    <location>
        <begin position="1284"/>
        <end position="1341"/>
    </location>
</feature>
<dbReference type="CDD" id="cd09233">
    <property type="entry name" value="ACE1-Sec16-like"/>
    <property type="match status" value="1"/>
</dbReference>
<name>A0A9D4UCZ5_ADICA</name>
<dbReference type="GO" id="GO:0016192">
    <property type="term" value="P:vesicle-mediated transport"/>
    <property type="evidence" value="ECO:0007669"/>
    <property type="project" value="UniProtKB-KW"/>
</dbReference>
<accession>A0A9D4UCZ5</accession>
<evidence type="ECO:0000259" key="9">
    <source>
        <dbReference type="Pfam" id="PF12932"/>
    </source>
</evidence>
<feature type="domain" description="Sec16 Sec23-binding" evidence="8">
    <location>
        <begin position="851"/>
        <end position="1140"/>
    </location>
</feature>
<comment type="similarity">
    <text evidence="2 6">Belongs to the SEC16 family.</text>
</comment>
<evidence type="ECO:0000313" key="10">
    <source>
        <dbReference type="EMBL" id="KAI5065238.1"/>
    </source>
</evidence>
<dbReference type="Pfam" id="PF12932">
    <property type="entry name" value="Sec16"/>
    <property type="match status" value="1"/>
</dbReference>
<dbReference type="GO" id="GO:0070971">
    <property type="term" value="C:endoplasmic reticulum exit site"/>
    <property type="evidence" value="ECO:0007669"/>
    <property type="project" value="TreeGrafter"/>
</dbReference>
<dbReference type="PANTHER" id="PTHR13402">
    <property type="entry name" value="RGPR-RELATED"/>
    <property type="match status" value="1"/>
</dbReference>
<feature type="region of interest" description="Disordered" evidence="7">
    <location>
        <begin position="1138"/>
        <end position="1231"/>
    </location>
</feature>
<dbReference type="GO" id="GO:0000139">
    <property type="term" value="C:Golgi membrane"/>
    <property type="evidence" value="ECO:0007669"/>
    <property type="project" value="UniProtKB-SubCell"/>
</dbReference>
<keyword evidence="6" id="KW-0333">Golgi apparatus</keyword>
<dbReference type="GO" id="GO:0007030">
    <property type="term" value="P:Golgi organization"/>
    <property type="evidence" value="ECO:0007669"/>
    <property type="project" value="TreeGrafter"/>
</dbReference>
<feature type="compositionally biased region" description="Polar residues" evidence="7">
    <location>
        <begin position="1152"/>
        <end position="1170"/>
    </location>
</feature>
<dbReference type="OrthoDB" id="8918678at2759"/>
<protein>
    <recommendedName>
        <fullName evidence="6">Protein transport protein sec16</fullName>
    </recommendedName>
</protein>
<dbReference type="GO" id="GO:0012507">
    <property type="term" value="C:ER to Golgi transport vesicle membrane"/>
    <property type="evidence" value="ECO:0007669"/>
    <property type="project" value="TreeGrafter"/>
</dbReference>
<keyword evidence="6" id="KW-0472">Membrane</keyword>
<dbReference type="InterPro" id="IPR024340">
    <property type="entry name" value="Sec16_CCD"/>
</dbReference>
<dbReference type="EMBL" id="JABFUD020000019">
    <property type="protein sequence ID" value="KAI5065238.1"/>
    <property type="molecule type" value="Genomic_DNA"/>
</dbReference>
<feature type="domain" description="Sec16 central conserved" evidence="9">
    <location>
        <begin position="682"/>
        <end position="788"/>
    </location>
</feature>
<evidence type="ECO:0000313" key="11">
    <source>
        <dbReference type="Proteomes" id="UP000886520"/>
    </source>
</evidence>
<feature type="compositionally biased region" description="Polar residues" evidence="7">
    <location>
        <begin position="1177"/>
        <end position="1211"/>
    </location>
</feature>
<keyword evidence="6" id="KW-0653">Protein transport</keyword>
<dbReference type="GO" id="GO:0015031">
    <property type="term" value="P:protein transport"/>
    <property type="evidence" value="ECO:0007669"/>
    <property type="project" value="UniProtKB-KW"/>
</dbReference>
<feature type="compositionally biased region" description="Low complexity" evidence="7">
    <location>
        <begin position="1300"/>
        <end position="1325"/>
    </location>
</feature>
<gene>
    <name evidence="10" type="ORF">GOP47_0019933</name>
</gene>
<comment type="subcellular location">
    <subcellularLocation>
        <location evidence="1">Endoplasmic reticulum</location>
    </subcellularLocation>
    <subcellularLocation>
        <location evidence="6">Golgi apparatus membrane</location>
    </subcellularLocation>
</comment>
<keyword evidence="11" id="KW-1185">Reference proteome</keyword>
<feature type="region of interest" description="Disordered" evidence="7">
    <location>
        <begin position="451"/>
        <end position="478"/>
    </location>
</feature>
<organism evidence="10 11">
    <name type="scientific">Adiantum capillus-veneris</name>
    <name type="common">Maidenhair fern</name>
    <dbReference type="NCBI Taxonomy" id="13818"/>
    <lineage>
        <taxon>Eukaryota</taxon>
        <taxon>Viridiplantae</taxon>
        <taxon>Streptophyta</taxon>
        <taxon>Embryophyta</taxon>
        <taxon>Tracheophyta</taxon>
        <taxon>Polypodiopsida</taxon>
        <taxon>Polypodiidae</taxon>
        <taxon>Polypodiales</taxon>
        <taxon>Pteridineae</taxon>
        <taxon>Pteridaceae</taxon>
        <taxon>Vittarioideae</taxon>
        <taxon>Adiantum</taxon>
    </lineage>
</organism>
<dbReference type="PANTHER" id="PTHR13402:SF6">
    <property type="entry name" value="SECRETORY 16, ISOFORM I"/>
    <property type="match status" value="1"/>
</dbReference>
<dbReference type="Proteomes" id="UP000886520">
    <property type="component" value="Chromosome 19"/>
</dbReference>
<dbReference type="InterPro" id="IPR024298">
    <property type="entry name" value="Sec16_Sec23-bd"/>
</dbReference>
<keyword evidence="5 6" id="KW-0931">ER-Golgi transport</keyword>
<evidence type="ECO:0000256" key="4">
    <source>
        <dbReference type="ARBA" id="ARBA00022824"/>
    </source>
</evidence>
<feature type="compositionally biased region" description="Low complexity" evidence="7">
    <location>
        <begin position="1212"/>
        <end position="1229"/>
    </location>
</feature>
<evidence type="ECO:0000259" key="8">
    <source>
        <dbReference type="Pfam" id="PF12931"/>
    </source>
</evidence>
<keyword evidence="3 6" id="KW-0813">Transport</keyword>
<evidence type="ECO:0000256" key="3">
    <source>
        <dbReference type="ARBA" id="ARBA00022448"/>
    </source>
</evidence>
<reference evidence="10" key="1">
    <citation type="submission" date="2021-01" db="EMBL/GenBank/DDBJ databases">
        <title>Adiantum capillus-veneris genome.</title>
        <authorList>
            <person name="Fang Y."/>
            <person name="Liao Q."/>
        </authorList>
    </citation>
    <scope>NUCLEOTIDE SEQUENCE</scope>
    <source>
        <strain evidence="10">H3</strain>
        <tissue evidence="10">Leaf</tissue>
    </source>
</reference>